<accession>A0ABW9ZMG0</accession>
<name>A0ABW9ZMG0_9BACT</name>
<evidence type="ECO:0000313" key="1">
    <source>
        <dbReference type="EMBL" id="NCI48284.1"/>
    </source>
</evidence>
<protein>
    <submittedName>
        <fullName evidence="1">Uncharacterized protein</fullName>
    </submittedName>
</protein>
<reference evidence="1 2" key="1">
    <citation type="submission" date="2020-01" db="EMBL/GenBank/DDBJ databases">
        <title>Genome analysis.</title>
        <authorList>
            <person name="Wu S."/>
            <person name="Wang G."/>
        </authorList>
    </citation>
    <scope>NUCLEOTIDE SEQUENCE [LARGE SCALE GENOMIC DNA]</scope>
    <source>
        <strain evidence="1 2">SYL130</strain>
    </source>
</reference>
<dbReference type="EMBL" id="JAACJS010000002">
    <property type="protein sequence ID" value="NCI48284.1"/>
    <property type="molecule type" value="Genomic_DNA"/>
</dbReference>
<evidence type="ECO:0000313" key="2">
    <source>
        <dbReference type="Proteomes" id="UP000753802"/>
    </source>
</evidence>
<organism evidence="1 2">
    <name type="scientific">Sediminibacterium roseum</name>
    <dbReference type="NCBI Taxonomy" id="1978412"/>
    <lineage>
        <taxon>Bacteria</taxon>
        <taxon>Pseudomonadati</taxon>
        <taxon>Bacteroidota</taxon>
        <taxon>Chitinophagia</taxon>
        <taxon>Chitinophagales</taxon>
        <taxon>Chitinophagaceae</taxon>
        <taxon>Sediminibacterium</taxon>
    </lineage>
</organism>
<gene>
    <name evidence="1" type="ORF">GWC95_00020</name>
</gene>
<comment type="caution">
    <text evidence="1">The sequence shown here is derived from an EMBL/GenBank/DDBJ whole genome shotgun (WGS) entry which is preliminary data.</text>
</comment>
<sequence>MKQVLPGTVGAIALTFCIVSYFAPVKTYASVNQPAHALLYDGDLKSIDTVTIDADFKVIRLSSPSTYRFHFTIQRAGSADLPSANISSDFAVAGGFISAFDALRVAKLVIGKIRSGEAASINKADMQANKINY</sequence>
<dbReference type="Proteomes" id="UP000753802">
    <property type="component" value="Unassembled WGS sequence"/>
</dbReference>
<proteinExistence type="predicted"/>
<keyword evidence="2" id="KW-1185">Reference proteome</keyword>
<dbReference type="RefSeq" id="WP_161816622.1">
    <property type="nucleotide sequence ID" value="NZ_JAACJS010000002.1"/>
</dbReference>